<reference evidence="8 9" key="1">
    <citation type="journal article" date="2015" name="Plant Cell">
        <title>Oil accumulation by the oleaginous diatom Fistulifera solaris as revealed by the genome and transcriptome.</title>
        <authorList>
            <person name="Tanaka T."/>
            <person name="Maeda Y."/>
            <person name="Veluchamy A."/>
            <person name="Tanaka M."/>
            <person name="Abida H."/>
            <person name="Marechal E."/>
            <person name="Bowler C."/>
            <person name="Muto M."/>
            <person name="Sunaga Y."/>
            <person name="Tanaka M."/>
            <person name="Yoshino T."/>
            <person name="Taniguchi T."/>
            <person name="Fukuda Y."/>
            <person name="Nemoto M."/>
            <person name="Matsumoto M."/>
            <person name="Wong P.S."/>
            <person name="Aburatani S."/>
            <person name="Fujibuchi W."/>
        </authorList>
    </citation>
    <scope>NUCLEOTIDE SEQUENCE [LARGE SCALE GENOMIC DNA]</scope>
    <source>
        <strain evidence="8 9">JPCC DA0580</strain>
    </source>
</reference>
<dbReference type="InterPro" id="IPR024372">
    <property type="entry name" value="Ecm29_N"/>
</dbReference>
<dbReference type="GO" id="GO:0005634">
    <property type="term" value="C:nucleus"/>
    <property type="evidence" value="ECO:0007669"/>
    <property type="project" value="TreeGrafter"/>
</dbReference>
<dbReference type="InterPro" id="IPR011989">
    <property type="entry name" value="ARM-like"/>
</dbReference>
<organism evidence="8 9">
    <name type="scientific">Fistulifera solaris</name>
    <name type="common">Oleaginous diatom</name>
    <dbReference type="NCBI Taxonomy" id="1519565"/>
    <lineage>
        <taxon>Eukaryota</taxon>
        <taxon>Sar</taxon>
        <taxon>Stramenopiles</taxon>
        <taxon>Ochrophyta</taxon>
        <taxon>Bacillariophyta</taxon>
        <taxon>Bacillariophyceae</taxon>
        <taxon>Bacillariophycidae</taxon>
        <taxon>Naviculales</taxon>
        <taxon>Naviculaceae</taxon>
        <taxon>Fistulifera</taxon>
    </lineage>
</organism>
<feature type="compositionally biased region" description="Low complexity" evidence="5">
    <location>
        <begin position="531"/>
        <end position="545"/>
    </location>
</feature>
<feature type="domain" description="Proteasome adapter and scaffold protein ECM29 HEAT-repeat" evidence="7">
    <location>
        <begin position="1489"/>
        <end position="1656"/>
    </location>
</feature>
<dbReference type="InterPro" id="IPR016024">
    <property type="entry name" value="ARM-type_fold"/>
</dbReference>
<dbReference type="GO" id="GO:0043248">
    <property type="term" value="P:proteasome assembly"/>
    <property type="evidence" value="ECO:0007669"/>
    <property type="project" value="InterPro"/>
</dbReference>
<gene>
    <name evidence="8" type="ORF">FisN_26Hh065</name>
</gene>
<protein>
    <submittedName>
        <fullName evidence="8">Proteasome component ECM29</fullName>
    </submittedName>
</protein>
<dbReference type="Pfam" id="PF24492">
    <property type="entry name" value="HEAT_ECM29"/>
    <property type="match status" value="1"/>
</dbReference>
<sequence>MTTTEEETLASLTRVSHKLALTTPDRLGSVIDKLLPKLLQRLGSETSQQIQQKLIEMLSHIMKRVKEDTSVPLPCEAMLQLFFLPPKDDTANKYQRNFEMHPMTLHFALAFLAVGVPRCTTNPFPLLPYLVAGQSFSIATPAKKSQSHQMAHLLLQCLSLCTANIATEEKEKYVQVTRELLQHNETLQATLFDLFLDVLLYPSSYDSQTTLPPPGLSQSGHERLRSVEQGGWQTAVIEWIAPQRYALFPQSESGRGRTICLLVVSSSIYLKQYMESNSENLLGDPVRLSWTLLSLCLGQAQAEPTSLYLGRSQPDDPTPTPQLLLSIQRRPLTDPSTLLSFVTQSVFQNHPRIDLQPVVPLALQVIETILHTSVPSRGLSVLRAKSYIASAELLQILAIRLAEDRDSEQLWQRRILVVACRILSPASSSLHAGTTTRTSDSEGNLAIRDACYGTISTLCRSSFALSGYIFGDGTSSVQTATMLFGCVAHEEEKLKPRAVAALDALLGSYIRLYSHFEESKPIVEASSNPWASTSTSETKSSTAAANNGSADRSKLLAALLPLVWTAAQSYQPKASRVAAARWASELLQSLDRASACHVLCFLAGDNDPTAANLAREGLGLSATLEESEYDMAVEEKEASSARKLPDFGRFVSFVFQDPSKQQRDFLFRSQYFDDFSLKGKAATLHFGMLCLLNDFYGGSDEPIRSYLEALTRSLILYKSGSMRIDSAHSLDAVDLLDVCSSSLAALLSASKFARECFMNGSLFGFKELQELAVHVNSSRARRYLAKSCGIMLEDNETMEKEDSQSPVLLPESAFDLCLTILSDIEGSRTGSLSRTHGSVFLGAYAIKALRKRISQNASLASSSLLQKAATVLAKLGYGCMHSEELVGNACSDGLVIAFHSDDNSSVHLGTEFCQSSVIDLRKLAEANAKFSHTDSLNVLRALKCAAASGACLAATTYPQQDVDKDVLLVLHATRQTCVESLIGLLGSAAFRNEEEIAIGVGEALAMYASAYNTDEIDTFNHSIKKWPDTYDEELRLELSPAEDILYVLLRKTLLSSSPQTRTSVAPALLAITAMAARKANDYRSSNDRLFIRVLNFHIDEVQTTFINLLSDPKCKHLSRESCCLGLAACRGLIQSQSNSTGTTQELNNKLLRAFGQTTSFAGSALVESQNEARQRRAALEGQDIAPTGVDDNPHVDVGGASGITEAALGAFKEMASAAVSLNRPDVLYTLLILSVSHPFWFTPGNRNAYSSAALLGDDDSTGGTAPGTSKIKQVLEPHLDKLLPRILRAKHDPNAQTREQMSALWVAVTGGGAEARASISKHLIVAIDALLIETSSKMWRIRAGACSALAEIIVGRDWESLGGGEAILNDDDLHSPSKVLAGVRLLQLWRVTMRALDDVRTNVRESGATLARSVRGLTIRLCDPSSHEKDSGLKRERDGVARADSDIIAASATALRWLVRHGLNQHSEGTAFCITCLVEIVGLVTPRMLAPILPDLLRSLLVSISGLEPSALNYLQLRTDDQEGLERARLQLASTGPIASAVTKCLDLTPETSLATQHAVVVQLDNALRQSAGFATRSAIADAISTLCSTCPAAFQFSGTNSSNPSVRLLRALYNASERERTAASRDRLIHSLGILASVCPGVSVRSLALKAYQKYNSSTGSNDDPLARSAAAAALRSIAVRASNQLADGGKMDVWCRYILPSAFIGKKDDNKKIASQWQDVWDEAAPALRSSEVPLIGTTHEENLLSYLVEECIRGLDDVSWSRRTSASNALIELCDSGILAPLPKQTASTSSTSERQGYRAKQSRLALERFVLLVRKPRLWTGKIVAATAASKIAGVWSVTFGNVNNVQSCPITFSSGSFDDLFQGDKWFLATSHESEMDEVETAQSQVIASEGEENESDVELLRPVAELKLSSNAVTFTGLCRLLLDSAENESMDKNAESLPYRKSCFDNLKYVLSQLSSNTDITAQQTVFELLSPRLLSFIRNHSESNQPPVLVAAAMACLESTLYEGLEDSSFVELIAQAGGPTQAAWTVREASAKCLARIAALCHAECFRTYDFTSALVNSAAFALTDKKFWQVRHGGCTILQNLVNRTGKATSETSRTLEAILPHKEAILQHVRACLKDSEARITALASDILSSMAWWP</sequence>
<dbReference type="Proteomes" id="UP000198406">
    <property type="component" value="Unassembled WGS sequence"/>
</dbReference>
<comment type="subcellular location">
    <subcellularLocation>
        <location evidence="1">Cytoplasm</location>
    </subcellularLocation>
</comment>
<evidence type="ECO:0000313" key="8">
    <source>
        <dbReference type="EMBL" id="GAX18769.1"/>
    </source>
</evidence>
<evidence type="ECO:0000256" key="3">
    <source>
        <dbReference type="ARBA" id="ARBA00022737"/>
    </source>
</evidence>
<keyword evidence="9" id="KW-1185">Reference proteome</keyword>
<dbReference type="SUPFAM" id="SSF48371">
    <property type="entry name" value="ARM repeat"/>
    <property type="match status" value="1"/>
</dbReference>
<proteinExistence type="predicted"/>
<evidence type="ECO:0000259" key="7">
    <source>
        <dbReference type="Pfam" id="PF24492"/>
    </source>
</evidence>
<evidence type="ECO:0000256" key="4">
    <source>
        <dbReference type="ARBA" id="ARBA00022942"/>
    </source>
</evidence>
<dbReference type="GO" id="GO:0005737">
    <property type="term" value="C:cytoplasm"/>
    <property type="evidence" value="ECO:0007669"/>
    <property type="project" value="UniProtKB-SubCell"/>
</dbReference>
<evidence type="ECO:0000256" key="1">
    <source>
        <dbReference type="ARBA" id="ARBA00004496"/>
    </source>
</evidence>
<dbReference type="GO" id="GO:0036503">
    <property type="term" value="P:ERAD pathway"/>
    <property type="evidence" value="ECO:0007669"/>
    <property type="project" value="TreeGrafter"/>
</dbReference>
<feature type="region of interest" description="Disordered" evidence="5">
    <location>
        <begin position="527"/>
        <end position="546"/>
    </location>
</feature>
<dbReference type="InParanoid" id="A0A1Z5JXY6"/>
<keyword evidence="4 8" id="KW-0647">Proteasome</keyword>
<keyword evidence="2" id="KW-0963">Cytoplasm</keyword>
<dbReference type="GO" id="GO:0060090">
    <property type="term" value="F:molecular adaptor activity"/>
    <property type="evidence" value="ECO:0007669"/>
    <property type="project" value="InterPro"/>
</dbReference>
<evidence type="ECO:0000256" key="2">
    <source>
        <dbReference type="ARBA" id="ARBA00022490"/>
    </source>
</evidence>
<dbReference type="GO" id="GO:0000502">
    <property type="term" value="C:proteasome complex"/>
    <property type="evidence" value="ECO:0007669"/>
    <property type="project" value="UniProtKB-KW"/>
</dbReference>
<comment type="caution">
    <text evidence="8">The sequence shown here is derived from an EMBL/GenBank/DDBJ whole genome shotgun (WGS) entry which is preliminary data.</text>
</comment>
<feature type="domain" description="Proteasome component Ecm29 N-terminal" evidence="6">
    <location>
        <begin position="13"/>
        <end position="226"/>
    </location>
</feature>
<keyword evidence="3" id="KW-0677">Repeat</keyword>
<evidence type="ECO:0000259" key="6">
    <source>
        <dbReference type="Pfam" id="PF13001"/>
    </source>
</evidence>
<dbReference type="InterPro" id="IPR055443">
    <property type="entry name" value="HEAT_ECM29"/>
</dbReference>
<dbReference type="Gene3D" id="1.25.10.10">
    <property type="entry name" value="Leucine-rich Repeat Variant"/>
    <property type="match status" value="2"/>
</dbReference>
<dbReference type="PANTHER" id="PTHR23346:SF19">
    <property type="entry name" value="PROTEASOME ADAPTER AND SCAFFOLD PROTEIN ECM29"/>
    <property type="match status" value="1"/>
</dbReference>
<name>A0A1Z5JXY6_FISSO</name>
<evidence type="ECO:0000256" key="5">
    <source>
        <dbReference type="SAM" id="MobiDB-lite"/>
    </source>
</evidence>
<accession>A0A1Z5JXY6</accession>
<dbReference type="PANTHER" id="PTHR23346">
    <property type="entry name" value="TRANSLATIONAL ACTIVATOR GCN1-RELATED"/>
    <property type="match status" value="1"/>
</dbReference>
<dbReference type="EMBL" id="BDSP01000132">
    <property type="protein sequence ID" value="GAX18769.1"/>
    <property type="molecule type" value="Genomic_DNA"/>
</dbReference>
<dbReference type="Pfam" id="PF13001">
    <property type="entry name" value="ECM29_N"/>
    <property type="match status" value="1"/>
</dbReference>
<evidence type="ECO:0000313" key="9">
    <source>
        <dbReference type="Proteomes" id="UP000198406"/>
    </source>
</evidence>
<dbReference type="OrthoDB" id="16066at2759"/>